<dbReference type="AlphaFoldDB" id="A0AAC8XPE0"/>
<evidence type="ECO:0000313" key="1">
    <source>
        <dbReference type="EMBL" id="AMJ80816.1"/>
    </source>
</evidence>
<geneLocation type="plasmid" evidence="1 2">
    <name>pAMEDUM8_300</name>
</geneLocation>
<protein>
    <submittedName>
        <fullName evidence="1">Uncharacterized protein</fullName>
    </submittedName>
</protein>
<gene>
    <name evidence="1" type="ORF">AV942_20760</name>
</gene>
<name>A0AAC8XPE0_9ALTE</name>
<dbReference type="EMBL" id="CP013929">
    <property type="protein sequence ID" value="AMJ80816.1"/>
    <property type="molecule type" value="Genomic_DNA"/>
</dbReference>
<sequence>MPFYGCVRKIWVEHENAYLIFVLLMRRGLGILPMQKVCLSEFILTPFMAMVDEHIQQHYLKAFPPVSEDCEWLIEATKINAEGGLLASGIKQISPRTQTKRFKCCQLR</sequence>
<evidence type="ECO:0000313" key="2">
    <source>
        <dbReference type="Proteomes" id="UP000061468"/>
    </source>
</evidence>
<dbReference type="Proteomes" id="UP000061468">
    <property type="component" value="Plasmid pAMEDUM8_300"/>
</dbReference>
<accession>A0AAC8XPE0</accession>
<organism evidence="1 2">
    <name type="scientific">Alteromonas mediterranea</name>
    <dbReference type="NCBI Taxonomy" id="314275"/>
    <lineage>
        <taxon>Bacteria</taxon>
        <taxon>Pseudomonadati</taxon>
        <taxon>Pseudomonadota</taxon>
        <taxon>Gammaproteobacteria</taxon>
        <taxon>Alteromonadales</taxon>
        <taxon>Alteromonadaceae</taxon>
        <taxon>Alteromonas/Salinimonas group</taxon>
        <taxon>Alteromonas</taxon>
    </lineage>
</organism>
<proteinExistence type="predicted"/>
<reference evidence="1 2" key="1">
    <citation type="submission" date="2015-12" db="EMBL/GenBank/DDBJ databases">
        <title>Intraspecies pangenome expansion in the marine bacterium Alteromonas.</title>
        <authorList>
            <person name="Lopez-Perez M."/>
            <person name="Rodriguez-Valera F."/>
        </authorList>
    </citation>
    <scope>NUCLEOTIDE SEQUENCE [LARGE SCALE GENOMIC DNA]</scope>
    <source>
        <strain evidence="1 2">UM8</strain>
        <plasmid evidence="1 2">pAMEDUM8_300</plasmid>
    </source>
</reference>
<keyword evidence="1" id="KW-0614">Plasmid</keyword>